<dbReference type="Gene3D" id="1.10.1380.10">
    <property type="entry name" value="Neutral endopeptidase , domain2"/>
    <property type="match status" value="1"/>
</dbReference>
<evidence type="ECO:0000313" key="2">
    <source>
        <dbReference type="EMBL" id="OZC05429.1"/>
    </source>
</evidence>
<keyword evidence="3" id="KW-1185">Reference proteome</keyword>
<dbReference type="EMBL" id="KZ271132">
    <property type="protein sequence ID" value="OZC05429.1"/>
    <property type="molecule type" value="Genomic_DNA"/>
</dbReference>
<dbReference type="OrthoDB" id="6475849at2759"/>
<accession>A0A238BIY8</accession>
<sequence length="64" mass="7971">MVQHSTVEFEERSSKMITLSEDLRHNIAEMYNKMTIEQMRKEFPNFNWLLFFNTIFQYKYQDIK</sequence>
<dbReference type="AlphaFoldDB" id="A0A238BIY8"/>
<proteinExistence type="predicted"/>
<dbReference type="Pfam" id="PF05649">
    <property type="entry name" value="Peptidase_M13_N"/>
    <property type="match status" value="1"/>
</dbReference>
<dbReference type="Proteomes" id="UP000242913">
    <property type="component" value="Unassembled WGS sequence"/>
</dbReference>
<dbReference type="InterPro" id="IPR042089">
    <property type="entry name" value="Peptidase_M13_dom_2"/>
</dbReference>
<feature type="domain" description="Peptidase M13 N-terminal" evidence="1">
    <location>
        <begin position="6"/>
        <end position="58"/>
    </location>
</feature>
<evidence type="ECO:0000259" key="1">
    <source>
        <dbReference type="Pfam" id="PF05649"/>
    </source>
</evidence>
<evidence type="ECO:0000313" key="3">
    <source>
        <dbReference type="Proteomes" id="UP000242913"/>
    </source>
</evidence>
<dbReference type="SUPFAM" id="SSF55486">
    <property type="entry name" value="Metalloproteases ('zincins'), catalytic domain"/>
    <property type="match status" value="1"/>
</dbReference>
<dbReference type="GO" id="GO:0006508">
    <property type="term" value="P:proteolysis"/>
    <property type="evidence" value="ECO:0007669"/>
    <property type="project" value="InterPro"/>
</dbReference>
<reference evidence="2 3" key="1">
    <citation type="submission" date="2015-12" db="EMBL/GenBank/DDBJ databases">
        <title>Draft genome of the nematode, Onchocerca flexuosa.</title>
        <authorList>
            <person name="Mitreva M."/>
        </authorList>
    </citation>
    <scope>NUCLEOTIDE SEQUENCE [LARGE SCALE GENOMIC DNA]</scope>
    <source>
        <strain evidence="2">Red Deer</strain>
    </source>
</reference>
<protein>
    <recommendedName>
        <fullName evidence="1">Peptidase M13 N-terminal domain-containing protein</fullName>
    </recommendedName>
</protein>
<dbReference type="InterPro" id="IPR008753">
    <property type="entry name" value="Peptidase_M13_N"/>
</dbReference>
<gene>
    <name evidence="2" type="ORF">X798_07597</name>
</gene>
<organism evidence="2 3">
    <name type="scientific">Onchocerca flexuosa</name>
    <dbReference type="NCBI Taxonomy" id="387005"/>
    <lineage>
        <taxon>Eukaryota</taxon>
        <taxon>Metazoa</taxon>
        <taxon>Ecdysozoa</taxon>
        <taxon>Nematoda</taxon>
        <taxon>Chromadorea</taxon>
        <taxon>Rhabditida</taxon>
        <taxon>Spirurina</taxon>
        <taxon>Spiruromorpha</taxon>
        <taxon>Filarioidea</taxon>
        <taxon>Onchocercidae</taxon>
        <taxon>Onchocerca</taxon>
    </lineage>
</organism>
<name>A0A238BIY8_9BILA</name>